<dbReference type="InterPro" id="IPR040815">
    <property type="entry name" value="Nas2_N"/>
</dbReference>
<dbReference type="GO" id="GO:0005737">
    <property type="term" value="C:cytoplasm"/>
    <property type="evidence" value="ECO:0007669"/>
    <property type="project" value="TreeGrafter"/>
</dbReference>
<proteinExistence type="predicted"/>
<keyword evidence="3" id="KW-0647">Proteasome</keyword>
<dbReference type="PANTHER" id="PTHR12651">
    <property type="entry name" value="26S PROTEASOME NON-ATPASE REGULATORY SUBUNIT 9"/>
    <property type="match status" value="1"/>
</dbReference>
<sequence length="249" mass="26748">MVASNLKSETMDLMQKRSAIEAQMDAIISRLCQPGGPGLSGNLVDSEGFPRSDIDIPVIRSERRQLTELRNDHTEITEKINQNIQILHSAKPASSLALSKDAGNTEVSNGQRSSVTTVAVPSSNVSSTAMDIDANGGIPFALVDEIADASPAADDGLQLGDQVLKFGNVEGGDDLLHRLASEAQSNQGRPIPVVVTRHGTPVNLTVTPRSWHGRGLLGCHFRIRTYASGLRLLINRSASLFEVRTEYIA</sequence>
<dbReference type="AlphaFoldDB" id="A0AAV6NNI2"/>
<accession>A0AAV6NNI2</accession>
<keyword evidence="4" id="KW-1185">Reference proteome</keyword>
<dbReference type="EMBL" id="JAGKQH010000005">
    <property type="protein sequence ID" value="KAG6599157.1"/>
    <property type="molecule type" value="Genomic_DNA"/>
</dbReference>
<evidence type="ECO:0000313" key="4">
    <source>
        <dbReference type="Proteomes" id="UP000685013"/>
    </source>
</evidence>
<dbReference type="GO" id="GO:0070682">
    <property type="term" value="P:proteasome regulatory particle assembly"/>
    <property type="evidence" value="ECO:0007669"/>
    <property type="project" value="InterPro"/>
</dbReference>
<feature type="domain" description="Nas2 N-terminal" evidence="2">
    <location>
        <begin position="12"/>
        <end position="89"/>
    </location>
</feature>
<protein>
    <submittedName>
        <fullName evidence="3">26S proteasome non-ATPase regulatory subunit 9</fullName>
    </submittedName>
</protein>
<dbReference type="InterPro" id="IPR035269">
    <property type="entry name" value="PSMD9"/>
</dbReference>
<feature type="non-terminal residue" evidence="3">
    <location>
        <position position="1"/>
    </location>
</feature>
<dbReference type="Proteomes" id="UP000685013">
    <property type="component" value="Chromosome 5"/>
</dbReference>
<organism evidence="3 4">
    <name type="scientific">Cucurbita argyrosperma subsp. sororia</name>
    <dbReference type="NCBI Taxonomy" id="37648"/>
    <lineage>
        <taxon>Eukaryota</taxon>
        <taxon>Viridiplantae</taxon>
        <taxon>Streptophyta</taxon>
        <taxon>Embryophyta</taxon>
        <taxon>Tracheophyta</taxon>
        <taxon>Spermatophyta</taxon>
        <taxon>Magnoliopsida</taxon>
        <taxon>eudicotyledons</taxon>
        <taxon>Gunneridae</taxon>
        <taxon>Pentapetalae</taxon>
        <taxon>rosids</taxon>
        <taxon>fabids</taxon>
        <taxon>Cucurbitales</taxon>
        <taxon>Cucurbitaceae</taxon>
        <taxon>Cucurbiteae</taxon>
        <taxon>Cucurbita</taxon>
    </lineage>
</organism>
<gene>
    <name evidence="3" type="primary">PSMD9</name>
    <name evidence="3" type="ORF">SDJN03_08935</name>
</gene>
<name>A0AAV6NNI2_9ROSI</name>
<evidence type="ECO:0000313" key="3">
    <source>
        <dbReference type="EMBL" id="KAG6599157.1"/>
    </source>
</evidence>
<evidence type="ECO:0000256" key="1">
    <source>
        <dbReference type="ARBA" id="ARBA00023186"/>
    </source>
</evidence>
<comment type="caution">
    <text evidence="3">The sequence shown here is derived from an EMBL/GenBank/DDBJ whole genome shotgun (WGS) entry which is preliminary data.</text>
</comment>
<dbReference type="Pfam" id="PF18265">
    <property type="entry name" value="Nas2_N"/>
    <property type="match status" value="1"/>
</dbReference>
<evidence type="ECO:0000259" key="2">
    <source>
        <dbReference type="Pfam" id="PF18265"/>
    </source>
</evidence>
<dbReference type="PANTHER" id="PTHR12651:SF1">
    <property type="entry name" value="26S PROTEASOME NON-ATPASE REGULATORY SUBUNIT 9"/>
    <property type="match status" value="1"/>
</dbReference>
<dbReference type="GO" id="GO:0000502">
    <property type="term" value="C:proteasome complex"/>
    <property type="evidence" value="ECO:0007669"/>
    <property type="project" value="UniProtKB-KW"/>
</dbReference>
<keyword evidence="1" id="KW-0143">Chaperone</keyword>
<dbReference type="FunFam" id="2.30.42.10:FF:000107">
    <property type="entry name" value="26S proteasome non-ATPase regulatory subunit 9"/>
    <property type="match status" value="1"/>
</dbReference>
<reference evidence="3 4" key="1">
    <citation type="journal article" date="2021" name="Hortic Res">
        <title>The domestication of Cucurbita argyrosperma as revealed by the genome of its wild relative.</title>
        <authorList>
            <person name="Barrera-Redondo J."/>
            <person name="Sanchez-de la Vega G."/>
            <person name="Aguirre-Liguori J.A."/>
            <person name="Castellanos-Morales G."/>
            <person name="Gutierrez-Guerrero Y.T."/>
            <person name="Aguirre-Dugua X."/>
            <person name="Aguirre-Planter E."/>
            <person name="Tenaillon M.I."/>
            <person name="Lira-Saade R."/>
            <person name="Eguiarte L.E."/>
        </authorList>
    </citation>
    <scope>NUCLEOTIDE SEQUENCE [LARGE SCALE GENOMIC DNA]</scope>
    <source>
        <strain evidence="3">JBR-2021</strain>
    </source>
</reference>
<dbReference type="GO" id="GO:0005634">
    <property type="term" value="C:nucleus"/>
    <property type="evidence" value="ECO:0007669"/>
    <property type="project" value="TreeGrafter"/>
</dbReference>